<dbReference type="OrthoDB" id="9989144at2759"/>
<accession>A0A2T7P9L3</accession>
<reference evidence="2 3" key="1">
    <citation type="submission" date="2018-04" db="EMBL/GenBank/DDBJ databases">
        <title>The genome of golden apple snail Pomacea canaliculata provides insight into stress tolerance and invasive adaptation.</title>
        <authorList>
            <person name="Liu C."/>
            <person name="Liu B."/>
            <person name="Ren Y."/>
            <person name="Zhang Y."/>
            <person name="Wang H."/>
            <person name="Li S."/>
            <person name="Jiang F."/>
            <person name="Yin L."/>
            <person name="Zhang G."/>
            <person name="Qian W."/>
            <person name="Fan W."/>
        </authorList>
    </citation>
    <scope>NUCLEOTIDE SEQUENCE [LARGE SCALE GENOMIC DNA]</scope>
    <source>
        <strain evidence="2">SZHN2017</strain>
        <tissue evidence="2">Muscle</tissue>
    </source>
</reference>
<keyword evidence="3" id="KW-1185">Reference proteome</keyword>
<gene>
    <name evidence="2" type="ORF">C0Q70_09372</name>
</gene>
<dbReference type="EMBL" id="PZQS01000005">
    <property type="protein sequence ID" value="PVD30110.1"/>
    <property type="molecule type" value="Genomic_DNA"/>
</dbReference>
<dbReference type="GO" id="GO:0006695">
    <property type="term" value="P:cholesterol biosynthetic process"/>
    <property type="evidence" value="ECO:0007669"/>
    <property type="project" value="TreeGrafter"/>
</dbReference>
<keyword evidence="1" id="KW-0812">Transmembrane</keyword>
<dbReference type="Gene3D" id="3.40.50.720">
    <property type="entry name" value="NAD(P)-binding Rossmann-like Domain"/>
    <property type="match status" value="1"/>
</dbReference>
<evidence type="ECO:0000313" key="3">
    <source>
        <dbReference type="Proteomes" id="UP000245119"/>
    </source>
</evidence>
<dbReference type="STRING" id="400727.A0A2T7P9L3"/>
<proteinExistence type="predicted"/>
<dbReference type="Proteomes" id="UP000245119">
    <property type="component" value="Linkage Group LG5"/>
</dbReference>
<evidence type="ECO:0000256" key="1">
    <source>
        <dbReference type="SAM" id="Phobius"/>
    </source>
</evidence>
<comment type="caution">
    <text evidence="2">The sequence shown here is derived from an EMBL/GenBank/DDBJ whole genome shotgun (WGS) entry which is preliminary data.</text>
</comment>
<dbReference type="AlphaFoldDB" id="A0A2T7P9L3"/>
<evidence type="ECO:0000313" key="2">
    <source>
        <dbReference type="EMBL" id="PVD30110.1"/>
    </source>
</evidence>
<dbReference type="InterPro" id="IPR052834">
    <property type="entry name" value="3KSR/17beta-HSD"/>
</dbReference>
<protein>
    <recommendedName>
        <fullName evidence="4">3-keto-steroid reductase</fullName>
    </recommendedName>
</protein>
<dbReference type="InterPro" id="IPR002347">
    <property type="entry name" value="SDR_fam"/>
</dbReference>
<sequence>MTAACSQSCSQLRGLPDVPVLLEQVSSFVLASTKGSGIGLAVCEQLLGIQPTLTLCLACRNEERAKQAKVHLLSLYPAAVIDIVILDTSSINSVLEAAKSLREKYGHINYLYLNAGIMETGGVHWNKIFSEIFSKRCAYALTTGEGLIVQKNSLTKDGLMKVFATNVFGHYVLLKELETCLGFESKTNQGLASQVIWTSSSNAQEQNFSLEDIQHEKGDEPYSSSKYATDMLSFALNQTLNKKGIYSHSTCPGLVVTNMTTGILPAWFWFLILPFILLMRLFIPSMTNSPAKGAKALVWLSQQRPETLDPATKYLSQCTITGKPYVATEKLKVKMDDSLNLLNQLEELRQVSLNRHVDSR</sequence>
<dbReference type="InterPro" id="IPR036291">
    <property type="entry name" value="NAD(P)-bd_dom_sf"/>
</dbReference>
<dbReference type="GO" id="GO:0000253">
    <property type="term" value="F:3-beta-hydroxysteroid 3-dehydrogenase (NADP+) activity"/>
    <property type="evidence" value="ECO:0007669"/>
    <property type="project" value="TreeGrafter"/>
</dbReference>
<organism evidence="2 3">
    <name type="scientific">Pomacea canaliculata</name>
    <name type="common">Golden apple snail</name>
    <dbReference type="NCBI Taxonomy" id="400727"/>
    <lineage>
        <taxon>Eukaryota</taxon>
        <taxon>Metazoa</taxon>
        <taxon>Spiralia</taxon>
        <taxon>Lophotrochozoa</taxon>
        <taxon>Mollusca</taxon>
        <taxon>Gastropoda</taxon>
        <taxon>Caenogastropoda</taxon>
        <taxon>Architaenioglossa</taxon>
        <taxon>Ampullarioidea</taxon>
        <taxon>Ampullariidae</taxon>
        <taxon>Pomacea</taxon>
    </lineage>
</organism>
<evidence type="ECO:0008006" key="4">
    <source>
        <dbReference type="Google" id="ProtNLM"/>
    </source>
</evidence>
<dbReference type="PANTHER" id="PTHR44442">
    <property type="entry name" value="3-KETO-STEROID REDUCTASE"/>
    <property type="match status" value="1"/>
</dbReference>
<feature type="transmembrane region" description="Helical" evidence="1">
    <location>
        <begin position="266"/>
        <end position="283"/>
    </location>
</feature>
<dbReference type="GO" id="GO:0005789">
    <property type="term" value="C:endoplasmic reticulum membrane"/>
    <property type="evidence" value="ECO:0007669"/>
    <property type="project" value="TreeGrafter"/>
</dbReference>
<dbReference type="SUPFAM" id="SSF51735">
    <property type="entry name" value="NAD(P)-binding Rossmann-fold domains"/>
    <property type="match status" value="1"/>
</dbReference>
<dbReference type="PRINTS" id="PR00081">
    <property type="entry name" value="GDHRDH"/>
</dbReference>
<dbReference type="Pfam" id="PF00106">
    <property type="entry name" value="adh_short"/>
    <property type="match status" value="1"/>
</dbReference>
<dbReference type="PANTHER" id="PTHR44442:SF1">
    <property type="entry name" value="3-KETO-STEROID REDUCTASE_17-BETA-HYDROXYSTEROID DEHYDROGENASE 7"/>
    <property type="match status" value="1"/>
</dbReference>
<keyword evidence="1" id="KW-1133">Transmembrane helix</keyword>
<name>A0A2T7P9L3_POMCA</name>
<keyword evidence="1" id="KW-0472">Membrane</keyword>